<keyword evidence="2" id="KW-1133">Transmembrane helix</keyword>
<feature type="transmembrane region" description="Helical" evidence="2">
    <location>
        <begin position="61"/>
        <end position="79"/>
    </location>
</feature>
<organism evidence="4 5">
    <name type="scientific">Haloechinothrix salitolerans</name>
    <dbReference type="NCBI Taxonomy" id="926830"/>
    <lineage>
        <taxon>Bacteria</taxon>
        <taxon>Bacillati</taxon>
        <taxon>Actinomycetota</taxon>
        <taxon>Actinomycetes</taxon>
        <taxon>Pseudonocardiales</taxon>
        <taxon>Pseudonocardiaceae</taxon>
        <taxon>Haloechinothrix</taxon>
    </lineage>
</organism>
<evidence type="ECO:0000313" key="4">
    <source>
        <dbReference type="EMBL" id="MFC6866637.1"/>
    </source>
</evidence>
<keyword evidence="2" id="KW-0472">Membrane</keyword>
<accession>A0ABW2BUD6</accession>
<dbReference type="PANTHER" id="PTHR33133">
    <property type="entry name" value="OS08G0107100 PROTEIN-RELATED"/>
    <property type="match status" value="1"/>
</dbReference>
<dbReference type="Proteomes" id="UP001596337">
    <property type="component" value="Unassembled WGS sequence"/>
</dbReference>
<evidence type="ECO:0000256" key="2">
    <source>
        <dbReference type="SAM" id="Phobius"/>
    </source>
</evidence>
<dbReference type="Pfam" id="PF25231">
    <property type="entry name" value="DUF7847"/>
    <property type="match status" value="1"/>
</dbReference>
<feature type="transmembrane region" description="Helical" evidence="2">
    <location>
        <begin position="236"/>
        <end position="259"/>
    </location>
</feature>
<sequence>MSDTGWHHPDQPNDPNQQHQPNMPPPPSWQAPQQPGVVPLRPLSVTEIIDGAVKTMRSYPAVMLGVAAIVVTISTIISYPTQASITNTANDLSPDATGEEVMDAIGPSLSGAGIAIIISLVAGAFLTGFLTTVVGKAVLGRPAPFGDVWAEVKPQLGRLIGLSLLPLVPMLGLALIVAVVGFILPPLLIIFVPAAFVVAIWLYVLYFALAAPALVLERCGVIESIKRSHALVQRSWWRVFGILLLAMILVTVIASVIQIPFGLAGGGASAFTGSPGEITFFGIVIGTIGAIIAGTITEPFAAAVTALLYTDQRMRREGLDIELARNAGTQPPR</sequence>
<proteinExistence type="predicted"/>
<gene>
    <name evidence="4" type="ORF">ACFQGD_05710</name>
</gene>
<reference evidence="5" key="1">
    <citation type="journal article" date="2019" name="Int. J. Syst. Evol. Microbiol.">
        <title>The Global Catalogue of Microorganisms (GCM) 10K type strain sequencing project: providing services to taxonomists for standard genome sequencing and annotation.</title>
        <authorList>
            <consortium name="The Broad Institute Genomics Platform"/>
            <consortium name="The Broad Institute Genome Sequencing Center for Infectious Disease"/>
            <person name="Wu L."/>
            <person name="Ma J."/>
        </authorList>
    </citation>
    <scope>NUCLEOTIDE SEQUENCE [LARGE SCALE GENOMIC DNA]</scope>
    <source>
        <strain evidence="5">KCTC 32255</strain>
    </source>
</reference>
<feature type="domain" description="DUF7847" evidence="3">
    <location>
        <begin position="43"/>
        <end position="310"/>
    </location>
</feature>
<dbReference type="PANTHER" id="PTHR33133:SF1">
    <property type="entry name" value="EXPRESSED PROTEIN-RELATED"/>
    <property type="match status" value="1"/>
</dbReference>
<comment type="caution">
    <text evidence="4">The sequence shown here is derived from an EMBL/GenBank/DDBJ whole genome shotgun (WGS) entry which is preliminary data.</text>
</comment>
<feature type="region of interest" description="Disordered" evidence="1">
    <location>
        <begin position="1"/>
        <end position="36"/>
    </location>
</feature>
<evidence type="ECO:0000259" key="3">
    <source>
        <dbReference type="Pfam" id="PF25231"/>
    </source>
</evidence>
<feature type="transmembrane region" description="Helical" evidence="2">
    <location>
        <begin position="190"/>
        <end position="215"/>
    </location>
</feature>
<keyword evidence="5" id="KW-1185">Reference proteome</keyword>
<protein>
    <recommendedName>
        <fullName evidence="3">DUF7847 domain-containing protein</fullName>
    </recommendedName>
</protein>
<name>A0ABW2BUD6_9PSEU</name>
<dbReference type="InterPro" id="IPR057169">
    <property type="entry name" value="DUF7847"/>
</dbReference>
<evidence type="ECO:0000313" key="5">
    <source>
        <dbReference type="Proteomes" id="UP001596337"/>
    </source>
</evidence>
<feature type="compositionally biased region" description="Basic and acidic residues" evidence="1">
    <location>
        <begin position="1"/>
        <end position="11"/>
    </location>
</feature>
<feature type="transmembrane region" description="Helical" evidence="2">
    <location>
        <begin position="279"/>
        <end position="309"/>
    </location>
</feature>
<feature type="transmembrane region" description="Helical" evidence="2">
    <location>
        <begin position="112"/>
        <end position="139"/>
    </location>
</feature>
<keyword evidence="2" id="KW-0812">Transmembrane</keyword>
<feature type="transmembrane region" description="Helical" evidence="2">
    <location>
        <begin position="159"/>
        <end position="184"/>
    </location>
</feature>
<dbReference type="RefSeq" id="WP_345395952.1">
    <property type="nucleotide sequence ID" value="NZ_BAABLA010000024.1"/>
</dbReference>
<dbReference type="EMBL" id="JBHSXX010000001">
    <property type="protein sequence ID" value="MFC6866637.1"/>
    <property type="molecule type" value="Genomic_DNA"/>
</dbReference>
<evidence type="ECO:0000256" key="1">
    <source>
        <dbReference type="SAM" id="MobiDB-lite"/>
    </source>
</evidence>